<dbReference type="CDD" id="cd13585">
    <property type="entry name" value="PBP2_TMBP_like"/>
    <property type="match status" value="1"/>
</dbReference>
<gene>
    <name evidence="1" type="ORF">B7R22_14140</name>
</gene>
<accession>A0A3E0VTC3</accession>
<dbReference type="PANTHER" id="PTHR43649">
    <property type="entry name" value="ARABINOSE-BINDING PROTEIN-RELATED"/>
    <property type="match status" value="1"/>
</dbReference>
<dbReference type="AlphaFoldDB" id="A0A3E0VTC3"/>
<name>A0A3E0VTC3_9MICO</name>
<organism evidence="1 2">
    <name type="scientific">Subtercola boreus</name>
    <dbReference type="NCBI Taxonomy" id="120213"/>
    <lineage>
        <taxon>Bacteria</taxon>
        <taxon>Bacillati</taxon>
        <taxon>Actinomycetota</taxon>
        <taxon>Actinomycetes</taxon>
        <taxon>Micrococcales</taxon>
        <taxon>Microbacteriaceae</taxon>
        <taxon>Subtercola</taxon>
    </lineage>
</organism>
<dbReference type="SUPFAM" id="SSF53850">
    <property type="entry name" value="Periplasmic binding protein-like II"/>
    <property type="match status" value="1"/>
</dbReference>
<proteinExistence type="predicted"/>
<dbReference type="InterPro" id="IPR050490">
    <property type="entry name" value="Bact_solute-bd_prot1"/>
</dbReference>
<evidence type="ECO:0000313" key="2">
    <source>
        <dbReference type="Proteomes" id="UP000256541"/>
    </source>
</evidence>
<dbReference type="Gene3D" id="3.40.190.10">
    <property type="entry name" value="Periplasmic binding protein-like II"/>
    <property type="match status" value="1"/>
</dbReference>
<sequence length="460" mass="48538">MKSPSSQDGPFSALVSRRSLLQGTAGIFALGALAPLLSACSTGGPAGGGTAKEITFWNFYGPAPDNNPQSQWFVKLADDWNATNEVKIKLRYIAQNDYVNGNTLQTAFASGSGPDVFLLSPGDFLRYYNGGVLQELTPKLDPAVVSDFLPGTLDTRKVDDKVFALPMESEPLAMFYSKSAFAEVGLTDADVPKTWDDLLTVAKKLTTPSRFGVGFETTPGYYQNFTWYPFMWEGDGQPVSADAKSSTFNSKAVTDALTFWGDSISTGVAPKKLLGNGGPDLPANLGAGYVAMQQSGVWNIAAMKQMAPNVDYGIFEIPTPSGGTSATTLGGWSFCANAKGGNPSAAADFIAWALGSMSADSIERGRTWNTVAKTNIPVRSSVQDAANAKGAFSDPNMAFFLNVVAPNGRGEPRYPPEIIKPIEDAIQAVQLGGKDAASQAAAASDTINAYLSSYSGAPIV</sequence>
<protein>
    <submittedName>
        <fullName evidence="1">Sugar ABC transporter substrate-binding protein</fullName>
    </submittedName>
</protein>
<dbReference type="InterPro" id="IPR006311">
    <property type="entry name" value="TAT_signal"/>
</dbReference>
<dbReference type="Proteomes" id="UP000256541">
    <property type="component" value="Unassembled WGS sequence"/>
</dbReference>
<dbReference type="OrthoDB" id="366726at2"/>
<dbReference type="PANTHER" id="PTHR43649:SF12">
    <property type="entry name" value="DIACETYLCHITOBIOSE BINDING PROTEIN DASA"/>
    <property type="match status" value="1"/>
</dbReference>
<comment type="caution">
    <text evidence="1">The sequence shown here is derived from an EMBL/GenBank/DDBJ whole genome shotgun (WGS) entry which is preliminary data.</text>
</comment>
<dbReference type="InterPro" id="IPR006059">
    <property type="entry name" value="SBP"/>
</dbReference>
<evidence type="ECO:0000313" key="1">
    <source>
        <dbReference type="EMBL" id="RFA13136.1"/>
    </source>
</evidence>
<reference evidence="1 2" key="1">
    <citation type="submission" date="2017-04" db="EMBL/GenBank/DDBJ databases">
        <title>Comparative genome analysis of Subtercola boreus.</title>
        <authorList>
            <person name="Cho Y.-J."/>
            <person name="Cho A."/>
            <person name="Kim O.-S."/>
            <person name="Lee J.-I."/>
        </authorList>
    </citation>
    <scope>NUCLEOTIDE SEQUENCE [LARGE SCALE GENOMIC DNA]</scope>
    <source>
        <strain evidence="1 2">P27479</strain>
    </source>
</reference>
<dbReference type="PROSITE" id="PS51318">
    <property type="entry name" value="TAT"/>
    <property type="match status" value="1"/>
</dbReference>
<dbReference type="Pfam" id="PF01547">
    <property type="entry name" value="SBP_bac_1"/>
    <property type="match status" value="1"/>
</dbReference>
<dbReference type="EMBL" id="NBXB01000037">
    <property type="protein sequence ID" value="RFA13136.1"/>
    <property type="molecule type" value="Genomic_DNA"/>
</dbReference>